<reference evidence="2 3" key="1">
    <citation type="submission" date="2024-02" db="EMBL/GenBank/DDBJ databases">
        <authorList>
            <person name="Vignale AGUSTIN F."/>
            <person name="Sosa J E."/>
            <person name="Modenutti C."/>
        </authorList>
    </citation>
    <scope>NUCLEOTIDE SEQUENCE [LARGE SCALE GENOMIC DNA]</scope>
</reference>
<feature type="region of interest" description="Disordered" evidence="1">
    <location>
        <begin position="1"/>
        <end position="82"/>
    </location>
</feature>
<proteinExistence type="predicted"/>
<organism evidence="2 3">
    <name type="scientific">Ilex paraguariensis</name>
    <name type="common">yerba mate</name>
    <dbReference type="NCBI Taxonomy" id="185542"/>
    <lineage>
        <taxon>Eukaryota</taxon>
        <taxon>Viridiplantae</taxon>
        <taxon>Streptophyta</taxon>
        <taxon>Embryophyta</taxon>
        <taxon>Tracheophyta</taxon>
        <taxon>Spermatophyta</taxon>
        <taxon>Magnoliopsida</taxon>
        <taxon>eudicotyledons</taxon>
        <taxon>Gunneridae</taxon>
        <taxon>Pentapetalae</taxon>
        <taxon>asterids</taxon>
        <taxon>campanulids</taxon>
        <taxon>Aquifoliales</taxon>
        <taxon>Aquifoliaceae</taxon>
        <taxon>Ilex</taxon>
    </lineage>
</organism>
<dbReference type="AlphaFoldDB" id="A0ABC8TAK7"/>
<dbReference type="EMBL" id="CAUOFW020004325">
    <property type="protein sequence ID" value="CAK9165131.1"/>
    <property type="molecule type" value="Genomic_DNA"/>
</dbReference>
<feature type="compositionally biased region" description="Polar residues" evidence="1">
    <location>
        <begin position="1"/>
        <end position="15"/>
    </location>
</feature>
<feature type="compositionally biased region" description="Low complexity" evidence="1">
    <location>
        <begin position="42"/>
        <end position="74"/>
    </location>
</feature>
<evidence type="ECO:0000256" key="1">
    <source>
        <dbReference type="SAM" id="MobiDB-lite"/>
    </source>
</evidence>
<name>A0ABC8TAK7_9AQUA</name>
<protein>
    <submittedName>
        <fullName evidence="2">Uncharacterized protein</fullName>
    </submittedName>
</protein>
<sequence>MGCPAQQTPEPSSARSFAPSRGHCAHPSCKNQHLKRRPAPSPARLPHDLLAPLPLAHAQQDGTSPSISPIGTPSDRTSNASLGVASTMATSAGAVCPSDLASPRPPPLGRLCLWTPSRLRHLFKQLAQRQFLPPFQYSSLEFSQ</sequence>
<accession>A0ABC8TAK7</accession>
<dbReference type="Proteomes" id="UP001642360">
    <property type="component" value="Unassembled WGS sequence"/>
</dbReference>
<comment type="caution">
    <text evidence="2">The sequence shown here is derived from an EMBL/GenBank/DDBJ whole genome shotgun (WGS) entry which is preliminary data.</text>
</comment>
<keyword evidence="3" id="KW-1185">Reference proteome</keyword>
<evidence type="ECO:0000313" key="2">
    <source>
        <dbReference type="EMBL" id="CAK9165131.1"/>
    </source>
</evidence>
<gene>
    <name evidence="2" type="ORF">ILEXP_LOCUS34278</name>
</gene>
<evidence type="ECO:0000313" key="3">
    <source>
        <dbReference type="Proteomes" id="UP001642360"/>
    </source>
</evidence>